<keyword evidence="3" id="KW-1185">Reference proteome</keyword>
<dbReference type="PANTHER" id="PTHR37844">
    <property type="entry name" value="SER/THR PROTEIN PHOSPHATASE SUPERFAMILY (AFU_ORTHOLOGUE AFUA_1G14840)"/>
    <property type="match status" value="1"/>
</dbReference>
<sequence>MKLRLLSDLHLEHDMPSEIPVCDADLVILAGDIANGREGVDWAARTFDVPVVYVPGNHEYYESNFALADRLLASAAAEFNHVIVLNGGVARFADGDGTPVRVIGTTWWTDYQLFGADRMQDAMTACASVMVDHRLIHTAGDDRTDATDGTLRLFTPADALARHLRATAWLESALAEPFEGKTVVVTHHGPDIGSLDARYAHDIVSAGFLSQRPDLVMQADLWVHGHTHTGFDYRIGDARVVCNPRGYRSRRTGEMENPRFDWNYVVEV</sequence>
<dbReference type="AlphaFoldDB" id="A0A316EYR7"/>
<dbReference type="InterPro" id="IPR004843">
    <property type="entry name" value="Calcineurin-like_PHP"/>
</dbReference>
<dbReference type="Proteomes" id="UP000245754">
    <property type="component" value="Unassembled WGS sequence"/>
</dbReference>
<dbReference type="Gene3D" id="3.60.21.10">
    <property type="match status" value="1"/>
</dbReference>
<comment type="caution">
    <text evidence="2">The sequence shown here is derived from an EMBL/GenBank/DDBJ whole genome shotgun (WGS) entry which is preliminary data.</text>
</comment>
<dbReference type="Pfam" id="PF00149">
    <property type="entry name" value="Metallophos"/>
    <property type="match status" value="1"/>
</dbReference>
<gene>
    <name evidence="2" type="ORF">C7419_101355</name>
</gene>
<evidence type="ECO:0000313" key="2">
    <source>
        <dbReference type="EMBL" id="PWK36499.1"/>
    </source>
</evidence>
<proteinExistence type="predicted"/>
<dbReference type="GO" id="GO:0016787">
    <property type="term" value="F:hydrolase activity"/>
    <property type="evidence" value="ECO:0007669"/>
    <property type="project" value="InterPro"/>
</dbReference>
<dbReference type="SUPFAM" id="SSF56300">
    <property type="entry name" value="Metallo-dependent phosphatases"/>
    <property type="match status" value="1"/>
</dbReference>
<accession>A0A316EYR7</accession>
<dbReference type="EMBL" id="QGGT01000001">
    <property type="protein sequence ID" value="PWK36499.1"/>
    <property type="molecule type" value="Genomic_DNA"/>
</dbReference>
<name>A0A316EYR7_9BURK</name>
<dbReference type="InterPro" id="IPR029052">
    <property type="entry name" value="Metallo-depent_PP-like"/>
</dbReference>
<organism evidence="2 3">
    <name type="scientific">Cupriavidus plantarum</name>
    <dbReference type="NCBI Taxonomy" id="942865"/>
    <lineage>
        <taxon>Bacteria</taxon>
        <taxon>Pseudomonadati</taxon>
        <taxon>Pseudomonadota</taxon>
        <taxon>Betaproteobacteria</taxon>
        <taxon>Burkholderiales</taxon>
        <taxon>Burkholderiaceae</taxon>
        <taxon>Cupriavidus</taxon>
    </lineage>
</organism>
<protein>
    <submittedName>
        <fullName evidence="2">Calcineurin-like phosphoesterase family protein</fullName>
    </submittedName>
</protein>
<evidence type="ECO:0000313" key="3">
    <source>
        <dbReference type="Proteomes" id="UP000245754"/>
    </source>
</evidence>
<evidence type="ECO:0000259" key="1">
    <source>
        <dbReference type="Pfam" id="PF00149"/>
    </source>
</evidence>
<dbReference type="RefSeq" id="WP_109580325.1">
    <property type="nucleotide sequence ID" value="NZ_QGGT01000001.1"/>
</dbReference>
<feature type="domain" description="Calcineurin-like phosphoesterase" evidence="1">
    <location>
        <begin position="4"/>
        <end position="229"/>
    </location>
</feature>
<reference evidence="2 3" key="1">
    <citation type="submission" date="2018-05" db="EMBL/GenBank/DDBJ databases">
        <title>Genomic Encyclopedia of Type Strains, Phase IV (KMG-V): Genome sequencing to study the core and pangenomes of soil and plant-associated prokaryotes.</title>
        <authorList>
            <person name="Whitman W."/>
        </authorList>
    </citation>
    <scope>NUCLEOTIDE SEQUENCE [LARGE SCALE GENOMIC DNA]</scope>
    <source>
        <strain evidence="2 3">SLV-132</strain>
    </source>
</reference>
<dbReference type="PANTHER" id="PTHR37844:SF2">
    <property type="entry name" value="SER_THR PROTEIN PHOSPHATASE SUPERFAMILY (AFU_ORTHOLOGUE AFUA_1G14840)"/>
    <property type="match status" value="1"/>
</dbReference>